<gene>
    <name evidence="6" type="ORF">ENX77_08125</name>
</gene>
<dbReference type="GO" id="GO:0009307">
    <property type="term" value="P:DNA restriction-modification system"/>
    <property type="evidence" value="ECO:0007669"/>
    <property type="project" value="UniProtKB-KW"/>
</dbReference>
<reference evidence="6" key="1">
    <citation type="journal article" date="2020" name="mSystems">
        <title>Genome- and Community-Level Interaction Insights into Carbon Utilization and Element Cycling Functions of Hydrothermarchaeota in Hydrothermal Sediment.</title>
        <authorList>
            <person name="Zhou Z."/>
            <person name="Liu Y."/>
            <person name="Xu W."/>
            <person name="Pan J."/>
            <person name="Luo Z.H."/>
            <person name="Li M."/>
        </authorList>
    </citation>
    <scope>NUCLEOTIDE SEQUENCE [LARGE SCALE GENOMIC DNA]</scope>
    <source>
        <strain evidence="6">SpSt-97</strain>
    </source>
</reference>
<proteinExistence type="inferred from homology"/>
<keyword evidence="2" id="KW-0680">Restriction system</keyword>
<evidence type="ECO:0000256" key="4">
    <source>
        <dbReference type="SAM" id="Coils"/>
    </source>
</evidence>
<dbReference type="GO" id="GO:0003677">
    <property type="term" value="F:DNA binding"/>
    <property type="evidence" value="ECO:0007669"/>
    <property type="project" value="UniProtKB-KW"/>
</dbReference>
<sequence length="432" mass="49477">MIRQVKLDAFLEENAGKNIEESGEKIRGPYDLPEGWRWVRLDEVVWINKEKIDPQKEIPDKEFLYIDISSVEGGTGRILEVKKVLGKNAPSRAKRVVHTNDVIMSTVRPYLKSIAIIPEEYDGQICSTGFAVLSSKGEIVPKYLFYVLFSDTVIRQCNEMMVGAHYPALRFDQVARILIPLPPLEEQKRIVSRLEQLISRVEEAKRLRKLAMEEAEKIMQAALNKVFSKAEEEWGLVRLGECCKINPSKSEVKNLPDNIQVTFVPMTAINENTGKIENPEIRLLGEVRKGYTYFREGDVLFAKVSPCMENGKSAIARGLINGIGFGSTEFHVLRPIKNVCAEWVYFYIRQKRFREEAAKNMTGTVGQRRVPVEFLKKVTIPLPPLDEQKRIVTYLDKIEKIVLSLRELQQKTENELEKLIPLILDKAFRGEL</sequence>
<dbReference type="Gene3D" id="3.90.220.20">
    <property type="entry name" value="DNA methylase specificity domains"/>
    <property type="match status" value="2"/>
</dbReference>
<dbReference type="PANTHER" id="PTHR43140">
    <property type="entry name" value="TYPE-1 RESTRICTION ENZYME ECOKI SPECIFICITY PROTEIN"/>
    <property type="match status" value="1"/>
</dbReference>
<evidence type="ECO:0000256" key="2">
    <source>
        <dbReference type="ARBA" id="ARBA00022747"/>
    </source>
</evidence>
<dbReference type="InterPro" id="IPR000055">
    <property type="entry name" value="Restrct_endonuc_typeI_TRD"/>
</dbReference>
<evidence type="ECO:0000313" key="6">
    <source>
        <dbReference type="EMBL" id="HGE67061.1"/>
    </source>
</evidence>
<keyword evidence="6" id="KW-0378">Hydrolase</keyword>
<keyword evidence="4" id="KW-0175">Coiled coil</keyword>
<feature type="domain" description="Type I restriction modification DNA specificity" evidence="5">
    <location>
        <begin position="232"/>
        <end position="407"/>
    </location>
</feature>
<dbReference type="EMBL" id="DTPI01000039">
    <property type="protein sequence ID" value="HGE67061.1"/>
    <property type="molecule type" value="Genomic_DNA"/>
</dbReference>
<accession>A0A7C3YI41</accession>
<name>A0A7C3YI41_9EURY</name>
<dbReference type="InterPro" id="IPR051212">
    <property type="entry name" value="Type-I_RE_S_subunit"/>
</dbReference>
<organism evidence="6">
    <name type="scientific">Geoglobus ahangari</name>
    <dbReference type="NCBI Taxonomy" id="113653"/>
    <lineage>
        <taxon>Archaea</taxon>
        <taxon>Methanobacteriati</taxon>
        <taxon>Methanobacteriota</taxon>
        <taxon>Archaeoglobi</taxon>
        <taxon>Archaeoglobales</taxon>
        <taxon>Archaeoglobaceae</taxon>
        <taxon>Geoglobus</taxon>
    </lineage>
</organism>
<dbReference type="AlphaFoldDB" id="A0A7C3YI41"/>
<dbReference type="PANTHER" id="PTHR43140:SF1">
    <property type="entry name" value="TYPE I RESTRICTION ENZYME ECOKI SPECIFICITY SUBUNIT"/>
    <property type="match status" value="1"/>
</dbReference>
<feature type="domain" description="Type I restriction modification DNA specificity" evidence="5">
    <location>
        <begin position="33"/>
        <end position="205"/>
    </location>
</feature>
<evidence type="ECO:0000256" key="3">
    <source>
        <dbReference type="ARBA" id="ARBA00023125"/>
    </source>
</evidence>
<dbReference type="SUPFAM" id="SSF116734">
    <property type="entry name" value="DNA methylase specificity domain"/>
    <property type="match status" value="2"/>
</dbReference>
<evidence type="ECO:0000256" key="1">
    <source>
        <dbReference type="ARBA" id="ARBA00010923"/>
    </source>
</evidence>
<dbReference type="Pfam" id="PF01420">
    <property type="entry name" value="Methylase_S"/>
    <property type="match status" value="2"/>
</dbReference>
<evidence type="ECO:0000259" key="5">
    <source>
        <dbReference type="Pfam" id="PF01420"/>
    </source>
</evidence>
<comment type="similarity">
    <text evidence="1">Belongs to the type-I restriction system S methylase family.</text>
</comment>
<dbReference type="CDD" id="cd17260">
    <property type="entry name" value="RMtype1_S_EcoEI-TRD1-CR1_like"/>
    <property type="match status" value="1"/>
</dbReference>
<feature type="coiled-coil region" evidence="4">
    <location>
        <begin position="184"/>
        <end position="221"/>
    </location>
</feature>
<comment type="caution">
    <text evidence="6">The sequence shown here is derived from an EMBL/GenBank/DDBJ whole genome shotgun (WGS) entry which is preliminary data.</text>
</comment>
<keyword evidence="6" id="KW-0255">Endonuclease</keyword>
<protein>
    <submittedName>
        <fullName evidence="6">Restriction endonuclease subunit S</fullName>
    </submittedName>
</protein>
<dbReference type="GO" id="GO:0004519">
    <property type="term" value="F:endonuclease activity"/>
    <property type="evidence" value="ECO:0007669"/>
    <property type="project" value="UniProtKB-KW"/>
</dbReference>
<keyword evidence="6" id="KW-0540">Nuclease</keyword>
<dbReference type="InterPro" id="IPR044946">
    <property type="entry name" value="Restrct_endonuc_typeI_TRD_sf"/>
</dbReference>
<keyword evidence="3" id="KW-0238">DNA-binding</keyword>